<reference evidence="1 2" key="1">
    <citation type="journal article" date="2022" name="Hortic Res">
        <title>A haplotype resolved chromosomal level avocado genome allows analysis of novel avocado genes.</title>
        <authorList>
            <person name="Nath O."/>
            <person name="Fletcher S.J."/>
            <person name="Hayward A."/>
            <person name="Shaw L.M."/>
            <person name="Masouleh A.K."/>
            <person name="Furtado A."/>
            <person name="Henry R.J."/>
            <person name="Mitter N."/>
        </authorList>
    </citation>
    <scope>NUCLEOTIDE SEQUENCE [LARGE SCALE GENOMIC DNA]</scope>
    <source>
        <strain evidence="2">cv. Hass</strain>
    </source>
</reference>
<sequence>MTLFKRREEEGARKESRKGRKICSGNTGLFWIVILDLGSYIRIPGPMVGLKDSYWDSGFSVSVVLFAYDG</sequence>
<dbReference type="EMBL" id="CM056815">
    <property type="protein sequence ID" value="KAJ8630103.1"/>
    <property type="molecule type" value="Genomic_DNA"/>
</dbReference>
<dbReference type="Proteomes" id="UP001234297">
    <property type="component" value="Chromosome 7"/>
</dbReference>
<evidence type="ECO:0000313" key="2">
    <source>
        <dbReference type="Proteomes" id="UP001234297"/>
    </source>
</evidence>
<comment type="caution">
    <text evidence="1">The sequence shown here is derived from an EMBL/GenBank/DDBJ whole genome shotgun (WGS) entry which is preliminary data.</text>
</comment>
<protein>
    <submittedName>
        <fullName evidence="1">Uncharacterized protein</fullName>
    </submittedName>
</protein>
<gene>
    <name evidence="1" type="ORF">MRB53_023426</name>
</gene>
<keyword evidence="2" id="KW-1185">Reference proteome</keyword>
<organism evidence="1 2">
    <name type="scientific">Persea americana</name>
    <name type="common">Avocado</name>
    <dbReference type="NCBI Taxonomy" id="3435"/>
    <lineage>
        <taxon>Eukaryota</taxon>
        <taxon>Viridiplantae</taxon>
        <taxon>Streptophyta</taxon>
        <taxon>Embryophyta</taxon>
        <taxon>Tracheophyta</taxon>
        <taxon>Spermatophyta</taxon>
        <taxon>Magnoliopsida</taxon>
        <taxon>Magnoliidae</taxon>
        <taxon>Laurales</taxon>
        <taxon>Lauraceae</taxon>
        <taxon>Persea</taxon>
    </lineage>
</organism>
<evidence type="ECO:0000313" key="1">
    <source>
        <dbReference type="EMBL" id="KAJ8630103.1"/>
    </source>
</evidence>
<accession>A0ACC2LAL1</accession>
<name>A0ACC2LAL1_PERAE</name>
<proteinExistence type="predicted"/>